<gene>
    <name evidence="1" type="ORF">BO66DRAFT_390307</name>
</gene>
<evidence type="ECO:0000313" key="1">
    <source>
        <dbReference type="EMBL" id="RAH72191.1"/>
    </source>
</evidence>
<reference evidence="1" key="1">
    <citation type="submission" date="2018-02" db="EMBL/GenBank/DDBJ databases">
        <title>The genomes of Aspergillus section Nigri reveals drivers in fungal speciation.</title>
        <authorList>
            <consortium name="DOE Joint Genome Institute"/>
            <person name="Vesth T.C."/>
            <person name="Nybo J."/>
            <person name="Theobald S."/>
            <person name="Brandl J."/>
            <person name="Frisvad J.C."/>
            <person name="Nielsen K.F."/>
            <person name="Lyhne E.K."/>
            <person name="Kogle M.E."/>
            <person name="Kuo A."/>
            <person name="Riley R."/>
            <person name="Clum A."/>
            <person name="Nolan M."/>
            <person name="Lipzen A."/>
            <person name="Salamov A."/>
            <person name="Henrissat B."/>
            <person name="Wiebenga A."/>
            <person name="De vries R.P."/>
            <person name="Grigoriev I.V."/>
            <person name="Mortensen U.H."/>
            <person name="Andersen M.R."/>
            <person name="Baker S.E."/>
        </authorList>
    </citation>
    <scope>NUCLEOTIDE SEQUENCE</scope>
    <source>
        <strain evidence="1">CBS 121060</strain>
    </source>
</reference>
<organism evidence="1 2">
    <name type="scientific">Aspergillus aculeatinus CBS 121060</name>
    <dbReference type="NCBI Taxonomy" id="1448322"/>
    <lineage>
        <taxon>Eukaryota</taxon>
        <taxon>Fungi</taxon>
        <taxon>Dikarya</taxon>
        <taxon>Ascomycota</taxon>
        <taxon>Pezizomycotina</taxon>
        <taxon>Eurotiomycetes</taxon>
        <taxon>Eurotiomycetidae</taxon>
        <taxon>Eurotiales</taxon>
        <taxon>Aspergillaceae</taxon>
        <taxon>Aspergillus</taxon>
        <taxon>Aspergillus subgen. Circumdati</taxon>
    </lineage>
</organism>
<dbReference type="Proteomes" id="UP000249661">
    <property type="component" value="Unassembled WGS sequence"/>
</dbReference>
<proteinExistence type="predicted"/>
<sequence>MMTHGTNPSASGHFVKLIGAFPLPPAEVQQLSKEQPPGPRTISSVALMIMNNPSQSRLLQSPFFEGFCMVGYFLFAAFTFVYWGLLAIQGA</sequence>
<accession>A0ACD1HFP7</accession>
<name>A0ACD1HFP7_9EURO</name>
<protein>
    <submittedName>
        <fullName evidence="1">Uncharacterized protein</fullName>
    </submittedName>
</protein>
<evidence type="ECO:0000313" key="2">
    <source>
        <dbReference type="Proteomes" id="UP000249661"/>
    </source>
</evidence>
<dbReference type="EMBL" id="KZ824945">
    <property type="protein sequence ID" value="RAH72191.1"/>
    <property type="molecule type" value="Genomic_DNA"/>
</dbReference>
<keyword evidence="2" id="KW-1185">Reference proteome</keyword>